<dbReference type="Proteomes" id="UP000632535">
    <property type="component" value="Unassembled WGS sequence"/>
</dbReference>
<evidence type="ECO:0008006" key="4">
    <source>
        <dbReference type="Google" id="ProtNLM"/>
    </source>
</evidence>
<name>A0ABQ2B6M3_9MICO</name>
<organism evidence="2 3">
    <name type="scientific">Isoptericola cucumis</name>
    <dbReference type="NCBI Taxonomy" id="1776856"/>
    <lineage>
        <taxon>Bacteria</taxon>
        <taxon>Bacillati</taxon>
        <taxon>Actinomycetota</taxon>
        <taxon>Actinomycetes</taxon>
        <taxon>Micrococcales</taxon>
        <taxon>Promicromonosporaceae</taxon>
        <taxon>Isoptericola</taxon>
    </lineage>
</organism>
<proteinExistence type="predicted"/>
<feature type="compositionally biased region" description="Low complexity" evidence="1">
    <location>
        <begin position="1"/>
        <end position="19"/>
    </location>
</feature>
<gene>
    <name evidence="2" type="ORF">GCM10007368_22710</name>
</gene>
<accession>A0ABQ2B6M3</accession>
<feature type="compositionally biased region" description="Low complexity" evidence="1">
    <location>
        <begin position="27"/>
        <end position="44"/>
    </location>
</feature>
<dbReference type="Pfam" id="PF20060">
    <property type="entry name" value="DUF6459"/>
    <property type="match status" value="1"/>
</dbReference>
<dbReference type="RefSeq" id="WP_229737933.1">
    <property type="nucleotide sequence ID" value="NZ_BMDG01000007.1"/>
</dbReference>
<dbReference type="EMBL" id="BMDG01000007">
    <property type="protein sequence ID" value="GGI08746.1"/>
    <property type="molecule type" value="Genomic_DNA"/>
</dbReference>
<evidence type="ECO:0000313" key="2">
    <source>
        <dbReference type="EMBL" id="GGI08746.1"/>
    </source>
</evidence>
<reference evidence="3" key="1">
    <citation type="journal article" date="2019" name="Int. J. Syst. Evol. Microbiol.">
        <title>The Global Catalogue of Microorganisms (GCM) 10K type strain sequencing project: providing services to taxonomists for standard genome sequencing and annotation.</title>
        <authorList>
            <consortium name="The Broad Institute Genomics Platform"/>
            <consortium name="The Broad Institute Genome Sequencing Center for Infectious Disease"/>
            <person name="Wu L."/>
            <person name="Ma J."/>
        </authorList>
    </citation>
    <scope>NUCLEOTIDE SEQUENCE [LARGE SCALE GENOMIC DNA]</scope>
    <source>
        <strain evidence="3">CCM 8653</strain>
    </source>
</reference>
<feature type="region of interest" description="Disordered" evidence="1">
    <location>
        <begin position="1"/>
        <end position="126"/>
    </location>
</feature>
<dbReference type="InterPro" id="IPR045596">
    <property type="entry name" value="DUF6459"/>
</dbReference>
<protein>
    <recommendedName>
        <fullName evidence="4">Energy transducer TonB</fullName>
    </recommendedName>
</protein>
<sequence length="235" mass="24727">MTTTVTPTTTATSPSTVPSTLPPSAAPAPSSSTTGRPAGTAPDARPTPRPDAPTAATAPAVDAPRPPRVTGAPRRQGPAGYPRAATRPGVRKVRVGAPSARRTVELEDELERPLREQPPAPLPDPTAQCCAVVRAAVEVLRGERPAAQLARWVTPQVRDQLVERARLLREHAAGGTVAEGAGNRPVLVRRVRLVRLGEDVAEATVVLDDDGRVRAAAVRLEARRGTWRVAVLEIG</sequence>
<evidence type="ECO:0000256" key="1">
    <source>
        <dbReference type="SAM" id="MobiDB-lite"/>
    </source>
</evidence>
<comment type="caution">
    <text evidence="2">The sequence shown here is derived from an EMBL/GenBank/DDBJ whole genome shotgun (WGS) entry which is preliminary data.</text>
</comment>
<feature type="compositionally biased region" description="Low complexity" evidence="1">
    <location>
        <begin position="52"/>
        <end position="63"/>
    </location>
</feature>
<evidence type="ECO:0000313" key="3">
    <source>
        <dbReference type="Proteomes" id="UP000632535"/>
    </source>
</evidence>
<keyword evidence="3" id="KW-1185">Reference proteome</keyword>